<dbReference type="AlphaFoldDB" id="A0A2J0SNN1"/>
<sequence length="66" mass="6954">MESITERRELEPVGRMTGISAGTRRKPIPGGSIAPSMALTVPADMRVIHLAGSRRASGQLVAKVKG</sequence>
<protein>
    <submittedName>
        <fullName evidence="2">Uncharacterized protein</fullName>
    </submittedName>
</protein>
<feature type="compositionally biased region" description="Basic and acidic residues" evidence="1">
    <location>
        <begin position="1"/>
        <end position="12"/>
    </location>
</feature>
<evidence type="ECO:0000256" key="1">
    <source>
        <dbReference type="SAM" id="MobiDB-lite"/>
    </source>
</evidence>
<accession>A0A2J0SNN1</accession>
<reference evidence="2" key="1">
    <citation type="submission" date="2018-09" db="EMBL/GenBank/DDBJ databases">
        <authorList>
            <person name="Groschel M."/>
            <person name="Kohl T."/>
            <person name="Conchillo-Sole O."/>
            <person name="Mamat U."/>
            <person name="Yero D."/>
            <person name="Niemann S."/>
            <person name="Daura X."/>
            <person name="Gibert I."/>
        </authorList>
    </citation>
    <scope>NUCLEOTIDE SEQUENCE</scope>
    <source>
        <strain evidence="2">OG156</strain>
    </source>
</reference>
<feature type="region of interest" description="Disordered" evidence="1">
    <location>
        <begin position="1"/>
        <end position="34"/>
    </location>
</feature>
<dbReference type="Proteomes" id="UP000822271">
    <property type="component" value="Unassembled WGS sequence"/>
</dbReference>
<gene>
    <name evidence="2" type="ORF">D7Y33_06330</name>
</gene>
<organism evidence="2 3">
    <name type="scientific">Stenotrophomonas maltophilia</name>
    <name type="common">Pseudomonas maltophilia</name>
    <name type="synonym">Xanthomonas maltophilia</name>
    <dbReference type="NCBI Taxonomy" id="40324"/>
    <lineage>
        <taxon>Bacteria</taxon>
        <taxon>Pseudomonadati</taxon>
        <taxon>Pseudomonadota</taxon>
        <taxon>Gammaproteobacteria</taxon>
        <taxon>Lysobacterales</taxon>
        <taxon>Lysobacteraceae</taxon>
        <taxon>Stenotrophomonas</taxon>
        <taxon>Stenotrophomonas maltophilia group</taxon>
    </lineage>
</organism>
<evidence type="ECO:0000313" key="2">
    <source>
        <dbReference type="EMBL" id="MBA0310638.1"/>
    </source>
</evidence>
<dbReference type="EMBL" id="RAUE01000010">
    <property type="protein sequence ID" value="MBA0310638.1"/>
    <property type="molecule type" value="Genomic_DNA"/>
</dbReference>
<name>A0A2J0SNN1_STEMA</name>
<proteinExistence type="predicted"/>
<reference evidence="2" key="2">
    <citation type="journal article" date="2020" name="Front. Microbiol.">
        <title>Genetic Variants of the DSF Quorum Sensing System in Stenotrophomonas maltophilia Influence Virulence and Resistance Phenotypes Among Genotypically Diverse Clinical Isolates.</title>
        <authorList>
            <person name="Yero D."/>
            <person name="Huedo P."/>
            <person name="Conchillo-Sole O."/>
            <person name="Martinez-Servat S."/>
            <person name="Mamat U."/>
            <person name="Coves X."/>
            <person name="Llanas F."/>
            <person name="Roca I."/>
            <person name="Vila J."/>
            <person name="Schaible U.E."/>
            <person name="Daura X."/>
            <person name="Gibert I."/>
        </authorList>
    </citation>
    <scope>NUCLEOTIDE SEQUENCE</scope>
    <source>
        <strain evidence="2">OG156</strain>
    </source>
</reference>
<comment type="caution">
    <text evidence="2">The sequence shown here is derived from an EMBL/GenBank/DDBJ whole genome shotgun (WGS) entry which is preliminary data.</text>
</comment>
<evidence type="ECO:0000313" key="3">
    <source>
        <dbReference type="Proteomes" id="UP000822271"/>
    </source>
</evidence>